<protein>
    <recommendedName>
        <fullName evidence="5">Transposase IS204/IS1001/IS1096/IS1165 DDE domain-containing protein</fullName>
    </recommendedName>
</protein>
<dbReference type="NCBIfam" id="NF033550">
    <property type="entry name" value="transpos_ISL3"/>
    <property type="match status" value="1"/>
</dbReference>
<dbReference type="InterPro" id="IPR032877">
    <property type="entry name" value="Transposase_HTH"/>
</dbReference>
<evidence type="ECO:0000313" key="4">
    <source>
        <dbReference type="EMBL" id="QNO53369.1"/>
    </source>
</evidence>
<evidence type="ECO:0000259" key="1">
    <source>
        <dbReference type="Pfam" id="PF01610"/>
    </source>
</evidence>
<proteinExistence type="predicted"/>
<feature type="domain" description="Transposase IS204/IS1001/IS1096/IS1165 helix-turn-helix" evidence="2">
    <location>
        <begin position="92"/>
        <end position="141"/>
    </location>
</feature>
<name>A0A7G9YZD5_9EURY</name>
<evidence type="ECO:0000259" key="2">
    <source>
        <dbReference type="Pfam" id="PF13542"/>
    </source>
</evidence>
<gene>
    <name evidence="4" type="ORF">KFLEFLPM_00023</name>
</gene>
<evidence type="ECO:0000259" key="3">
    <source>
        <dbReference type="Pfam" id="PF14690"/>
    </source>
</evidence>
<feature type="domain" description="Transposase IS204/IS1001/IS1096/IS1165 zinc-finger" evidence="3">
    <location>
        <begin position="43"/>
        <end position="86"/>
    </location>
</feature>
<sequence>MDDKKLMKITLGIPSPWFVKSVELNTSEERMDIYLDFIKGSEFACPICNKPCKIHDTKDRSWRHLPLFHYESYIHARVPRTKCEEHGTKIVDIPWSRHDTGFTSLFEADIVALCKEMPVASVAERAKIHEESAWRILAYHVNEALEHVDLLQLDTIGVDEIAVKKGHKYITLFYDIKNAKVIHIEVGKGKDTIKKFKDTISKKINPEQIKYIAMDMSPAFISGASEYFPTAKIVFDKFHVICMMNDTIDDIRRKEYKTNKTLGKTRFIWLKNPENLSDKEKKKLHSMKDLDIKTAKAYQFKLALQRLWRVKDLAAARNYLNKWYFWAAHSKIEEIVKLAVTVHKHSYGILEAIRTGLDNSVAEGLNNKIKTVVKRSYGFKTVKYRNTMIYLAAGKLELSSGLPTQC</sequence>
<reference evidence="4" key="1">
    <citation type="submission" date="2020-06" db="EMBL/GenBank/DDBJ databases">
        <title>Unique genomic features of the anaerobic methanotrophic archaea.</title>
        <authorList>
            <person name="Chadwick G.L."/>
            <person name="Skennerton C.T."/>
            <person name="Laso-Perez R."/>
            <person name="Leu A.O."/>
            <person name="Speth D.R."/>
            <person name="Yu H."/>
            <person name="Morgan-Lang C."/>
            <person name="Hatzenpichler R."/>
            <person name="Goudeau D."/>
            <person name="Malmstrom R."/>
            <person name="Brazelton W.J."/>
            <person name="Woyke T."/>
            <person name="Hallam S.J."/>
            <person name="Tyson G.W."/>
            <person name="Wegener G."/>
            <person name="Boetius A."/>
            <person name="Orphan V."/>
        </authorList>
    </citation>
    <scope>NUCLEOTIDE SEQUENCE</scope>
</reference>
<accession>A0A7G9YZD5</accession>
<dbReference type="AlphaFoldDB" id="A0A7G9YZD5"/>
<dbReference type="Pfam" id="PF01610">
    <property type="entry name" value="DDE_Tnp_ISL3"/>
    <property type="match status" value="1"/>
</dbReference>
<dbReference type="Pfam" id="PF13542">
    <property type="entry name" value="HTH_Tnp_ISL3"/>
    <property type="match status" value="1"/>
</dbReference>
<dbReference type="InterPro" id="IPR029261">
    <property type="entry name" value="Transposase_Znf"/>
</dbReference>
<organism evidence="4">
    <name type="scientific">Candidatus Methanophagaceae archaeon ANME-1 ERB6</name>
    <dbReference type="NCBI Taxonomy" id="2759912"/>
    <lineage>
        <taxon>Archaea</taxon>
        <taxon>Methanobacteriati</taxon>
        <taxon>Methanobacteriota</taxon>
        <taxon>Stenosarchaea group</taxon>
        <taxon>Methanomicrobia</taxon>
        <taxon>Candidatus Methanophagales</taxon>
        <taxon>Candidatus Methanophagaceae</taxon>
    </lineage>
</organism>
<dbReference type="PANTHER" id="PTHR33498:SF1">
    <property type="entry name" value="TRANSPOSASE FOR INSERTION SEQUENCE ELEMENT IS1557"/>
    <property type="match status" value="1"/>
</dbReference>
<evidence type="ECO:0008006" key="5">
    <source>
        <dbReference type="Google" id="ProtNLM"/>
    </source>
</evidence>
<dbReference type="EMBL" id="MT631539">
    <property type="protein sequence ID" value="QNO53369.1"/>
    <property type="molecule type" value="Genomic_DNA"/>
</dbReference>
<dbReference type="PANTHER" id="PTHR33498">
    <property type="entry name" value="TRANSPOSASE FOR INSERTION SEQUENCE ELEMENT IS1557"/>
    <property type="match status" value="1"/>
</dbReference>
<dbReference type="Pfam" id="PF14690">
    <property type="entry name" value="Zn_ribbon_ISL3"/>
    <property type="match status" value="1"/>
</dbReference>
<dbReference type="InterPro" id="IPR002560">
    <property type="entry name" value="Transposase_DDE"/>
</dbReference>
<feature type="domain" description="Transposase IS204/IS1001/IS1096/IS1165 DDE" evidence="1">
    <location>
        <begin position="156"/>
        <end position="384"/>
    </location>
</feature>
<dbReference type="InterPro" id="IPR047951">
    <property type="entry name" value="Transpos_ISL3"/>
</dbReference>